<dbReference type="AlphaFoldDB" id="A0A267F4D5"/>
<name>A0A267F4D5_9PLAT</name>
<dbReference type="EMBL" id="NIVC01001379">
    <property type="protein sequence ID" value="PAA68640.1"/>
    <property type="molecule type" value="Genomic_DNA"/>
</dbReference>
<evidence type="ECO:0000313" key="3">
    <source>
        <dbReference type="Proteomes" id="UP000215902"/>
    </source>
</evidence>
<sequence>MSNFNPLLTMEACVYVKSSIPSMSKWKDVCLVLMPDSTLGWYKINRKLIGSVKLSSVCKYLCVGHMAKAFTKAPKLPRDADLNQLLGVPVMCEPVPDKMHWFCFDHVKHLIKFLQALDTVLKPSAPSKHAVAEKSAAEPSAPPAPPPAYDEATSASTEETEPAAANQDNDRRKALLTAGGLLATGLLLGPDSGWSWGYGWGGSGAVSGPVFQDIDERELLAYCLPARGLRGIAGPAGCGNRGSMSHRYNRAYQRFNSDLGNNLDRWEEDQDRRAARRRSDAAADEAGRATTAEELGASLAVVSAAAAAAAGAEHCASSLQDFYDIGDIHGGYGVNELGDASNTAMLMAAAAAADDEDQFGHELSSSRIAGGCCPDTEATFVSDDAAMSVAATAADVDVDDALTTAALMAADEDLRDELVSKELDDFHLAAVDDIDAFGGRGADRDADDTDDLHLLYSEHQDASDGHCQGECGGDPYDCRDAAAEFEDLLRDEEDELAAEKLEDEVDYYDDRYGDDYGYGDDGFGGDDFGRDDDF</sequence>
<accession>A0A267F4D5</accession>
<reference evidence="2 3" key="1">
    <citation type="submission" date="2017-06" db="EMBL/GenBank/DDBJ databases">
        <title>A platform for efficient transgenesis in Macrostomum lignano, a flatworm model organism for stem cell research.</title>
        <authorList>
            <person name="Berezikov E."/>
        </authorList>
    </citation>
    <scope>NUCLEOTIDE SEQUENCE [LARGE SCALE GENOMIC DNA]</scope>
    <source>
        <strain evidence="2">DV1</strain>
        <tissue evidence="2">Whole organism</tissue>
    </source>
</reference>
<comment type="caution">
    <text evidence="2">The sequence shown here is derived from an EMBL/GenBank/DDBJ whole genome shotgun (WGS) entry which is preliminary data.</text>
</comment>
<organism evidence="2 3">
    <name type="scientific">Macrostomum lignano</name>
    <dbReference type="NCBI Taxonomy" id="282301"/>
    <lineage>
        <taxon>Eukaryota</taxon>
        <taxon>Metazoa</taxon>
        <taxon>Spiralia</taxon>
        <taxon>Lophotrochozoa</taxon>
        <taxon>Platyhelminthes</taxon>
        <taxon>Rhabditophora</taxon>
        <taxon>Macrostomorpha</taxon>
        <taxon>Macrostomida</taxon>
        <taxon>Macrostomidae</taxon>
        <taxon>Macrostomum</taxon>
    </lineage>
</organism>
<evidence type="ECO:0000256" key="1">
    <source>
        <dbReference type="SAM" id="MobiDB-lite"/>
    </source>
</evidence>
<evidence type="ECO:0000313" key="2">
    <source>
        <dbReference type="EMBL" id="PAA68640.1"/>
    </source>
</evidence>
<proteinExistence type="predicted"/>
<keyword evidence="3" id="KW-1185">Reference proteome</keyword>
<feature type="region of interest" description="Disordered" evidence="1">
    <location>
        <begin position="129"/>
        <end position="170"/>
    </location>
</feature>
<gene>
    <name evidence="2" type="ORF">BOX15_Mlig000220g2</name>
</gene>
<protein>
    <submittedName>
        <fullName evidence="2">Uncharacterized protein</fullName>
    </submittedName>
</protein>
<dbReference type="Proteomes" id="UP000215902">
    <property type="component" value="Unassembled WGS sequence"/>
</dbReference>
<feature type="compositionally biased region" description="Low complexity" evidence="1">
    <location>
        <begin position="151"/>
        <end position="165"/>
    </location>
</feature>